<dbReference type="GO" id="GO:0008641">
    <property type="term" value="F:ubiquitin-like modifier activating enzyme activity"/>
    <property type="evidence" value="ECO:0007669"/>
    <property type="project" value="InterPro"/>
</dbReference>
<feature type="non-terminal residue" evidence="4">
    <location>
        <position position="1"/>
    </location>
</feature>
<evidence type="ECO:0000313" key="5">
    <source>
        <dbReference type="Proteomes" id="UP000626109"/>
    </source>
</evidence>
<comment type="similarity">
    <text evidence="2">Belongs to the ubiquitin-activating E1 family.</text>
</comment>
<dbReference type="InterPro" id="IPR019572">
    <property type="entry name" value="UBA_E1_SCCH"/>
</dbReference>
<comment type="pathway">
    <text evidence="1">Protein modification; protein ubiquitination.</text>
</comment>
<feature type="domain" description="Ubiquitin-activating enzyme SCCH" evidence="3">
    <location>
        <begin position="9"/>
        <end position="50"/>
    </location>
</feature>
<evidence type="ECO:0000256" key="2">
    <source>
        <dbReference type="ARBA" id="ARBA00005673"/>
    </source>
</evidence>
<dbReference type="AlphaFoldDB" id="A0A813JAT5"/>
<proteinExistence type="inferred from homology"/>
<organism evidence="4 5">
    <name type="scientific">Polarella glacialis</name>
    <name type="common">Dinoflagellate</name>
    <dbReference type="NCBI Taxonomy" id="89957"/>
    <lineage>
        <taxon>Eukaryota</taxon>
        <taxon>Sar</taxon>
        <taxon>Alveolata</taxon>
        <taxon>Dinophyceae</taxon>
        <taxon>Suessiales</taxon>
        <taxon>Suessiaceae</taxon>
        <taxon>Polarella</taxon>
    </lineage>
</organism>
<accession>A0A813JAT5</accession>
<name>A0A813JAT5_POLGL</name>
<evidence type="ECO:0000313" key="4">
    <source>
        <dbReference type="EMBL" id="CAE8674964.1"/>
    </source>
</evidence>
<dbReference type="Gene3D" id="1.10.10.2660">
    <property type="entry name" value="Ubiquitin-activating enzyme E1, SCCH domain"/>
    <property type="match status" value="1"/>
</dbReference>
<evidence type="ECO:0000259" key="3">
    <source>
        <dbReference type="Pfam" id="PF10585"/>
    </source>
</evidence>
<gene>
    <name evidence="4" type="ORF">PGLA2088_LOCUS19200</name>
</gene>
<evidence type="ECO:0000256" key="1">
    <source>
        <dbReference type="ARBA" id="ARBA00004906"/>
    </source>
</evidence>
<dbReference type="InterPro" id="IPR042063">
    <property type="entry name" value="Ubi_acti_E1_SCCH"/>
</dbReference>
<dbReference type="SUPFAM" id="SSF69572">
    <property type="entry name" value="Activating enzymes of the ubiquitin-like proteins"/>
    <property type="match status" value="1"/>
</dbReference>
<dbReference type="EMBL" id="CAJNNW010024960">
    <property type="protein sequence ID" value="CAE8674964.1"/>
    <property type="molecule type" value="Genomic_DNA"/>
</dbReference>
<sequence length="332" mass="36696">AFKGKPVPTLEEAEFEKDDDFNFHIDFITRCGNLRADNYHISNSDFQKVKLVAGKIVPAIATTTAAVCGLVMLELFKLVMGKDAGAFRTRQVGLAVNTYMSFEAEDLPKDAFDDKGIIKAEYILEEPYAAYPEKHSVWDKLKVPSGSMTLEGFKDWLAAEHKLKLKNWGFVLGWKAQEDEAGKEMRIPYSTQIFPIPVSIDPSLLPPLGDAQGDAMKKIMGNPAVPQAQKMKYLSEWQKAKKEGVLPAVSGQDLRADMPLKDVLALMEAKADQALKDGTLAAKWGKAISGLAGRRLWVVPADQTPSCNTIPEDGSEDVDVRFMARIEIPLTH</sequence>
<protein>
    <recommendedName>
        <fullName evidence="3">Ubiquitin-activating enzyme SCCH domain-containing protein</fullName>
    </recommendedName>
</protein>
<reference evidence="4" key="1">
    <citation type="submission" date="2021-02" db="EMBL/GenBank/DDBJ databases">
        <authorList>
            <person name="Dougan E. K."/>
            <person name="Rhodes N."/>
            <person name="Thang M."/>
            <person name="Chan C."/>
        </authorList>
    </citation>
    <scope>NUCLEOTIDE SEQUENCE</scope>
</reference>
<dbReference type="Pfam" id="PF10585">
    <property type="entry name" value="UBA_E1_SCCH"/>
    <property type="match status" value="1"/>
</dbReference>
<dbReference type="InterPro" id="IPR035985">
    <property type="entry name" value="Ubiquitin-activating_enz"/>
</dbReference>
<comment type="caution">
    <text evidence="4">The sequence shown here is derived from an EMBL/GenBank/DDBJ whole genome shotgun (WGS) entry which is preliminary data.</text>
</comment>
<dbReference type="Proteomes" id="UP000626109">
    <property type="component" value="Unassembled WGS sequence"/>
</dbReference>